<evidence type="ECO:0000256" key="1">
    <source>
        <dbReference type="ARBA" id="ARBA00004496"/>
    </source>
</evidence>
<keyword evidence="15" id="KW-1185">Reference proteome</keyword>
<evidence type="ECO:0000256" key="8">
    <source>
        <dbReference type="ARBA" id="ARBA00023163"/>
    </source>
</evidence>
<reference evidence="12 15" key="1">
    <citation type="submission" date="2014-07" db="EMBL/GenBank/DDBJ databases">
        <title>Porphyromonadaceae bacterium OUH 308042 = ATCC BAA-2681 = DSM 28342 draft genome.</title>
        <authorList>
            <person name="Sydenham T.V."/>
            <person name="Hasman H."/>
            <person name="Justensen U.S."/>
        </authorList>
    </citation>
    <scope>NUCLEOTIDE SEQUENCE [LARGE SCALE GENOMIC DNA]</scope>
    <source>
        <strain evidence="12 15">OUH 308042</strain>
    </source>
</reference>
<keyword evidence="9" id="KW-0678">Repressor</keyword>
<feature type="domain" description="Arginine repressor DNA-binding" evidence="10">
    <location>
        <begin position="3"/>
        <end position="68"/>
    </location>
</feature>
<evidence type="ECO:0000256" key="7">
    <source>
        <dbReference type="ARBA" id="ARBA00023125"/>
    </source>
</evidence>
<comment type="caution">
    <text evidence="12">The sequence shown here is derived from an EMBL/GenBank/DDBJ whole genome shotgun (WGS) entry which is preliminary data.</text>
</comment>
<dbReference type="InterPro" id="IPR020899">
    <property type="entry name" value="Arg_repress_C"/>
</dbReference>
<dbReference type="InterPro" id="IPR036390">
    <property type="entry name" value="WH_DNA-bd_sf"/>
</dbReference>
<evidence type="ECO:0000256" key="5">
    <source>
        <dbReference type="ARBA" id="ARBA00022490"/>
    </source>
</evidence>
<organism evidence="12 15">
    <name type="scientific">Sanguibacteroides justesenii</name>
    <dbReference type="NCBI Taxonomy" id="1547597"/>
    <lineage>
        <taxon>Bacteria</taxon>
        <taxon>Pseudomonadati</taxon>
        <taxon>Bacteroidota</taxon>
        <taxon>Bacteroidia</taxon>
        <taxon>Bacteroidales</taxon>
        <taxon>Porphyromonadaceae</taxon>
        <taxon>Sanguibacteroides</taxon>
    </lineage>
</organism>
<dbReference type="Pfam" id="PF02863">
    <property type="entry name" value="Arg_repressor_C"/>
    <property type="match status" value="1"/>
</dbReference>
<name>A0A0C3MDN0_9PORP</name>
<evidence type="ECO:0000259" key="10">
    <source>
        <dbReference type="Pfam" id="PF01316"/>
    </source>
</evidence>
<dbReference type="GO" id="GO:0003700">
    <property type="term" value="F:DNA-binding transcription factor activity"/>
    <property type="evidence" value="ECO:0007669"/>
    <property type="project" value="UniProtKB-UniRule"/>
</dbReference>
<keyword evidence="7 9" id="KW-0238">DNA-binding</keyword>
<dbReference type="OrthoDB" id="9807089at2"/>
<keyword evidence="6 9" id="KW-0805">Transcription regulation</keyword>
<dbReference type="GO" id="GO:0005737">
    <property type="term" value="C:cytoplasm"/>
    <property type="evidence" value="ECO:0007669"/>
    <property type="project" value="UniProtKB-SubCell"/>
</dbReference>
<dbReference type="Gene3D" id="1.10.10.10">
    <property type="entry name" value="Winged helix-like DNA-binding domain superfamily/Winged helix DNA-binding domain"/>
    <property type="match status" value="1"/>
</dbReference>
<evidence type="ECO:0000256" key="9">
    <source>
        <dbReference type="HAMAP-Rule" id="MF_00173"/>
    </source>
</evidence>
<keyword evidence="5 9" id="KW-0963">Cytoplasm</keyword>
<dbReference type="InterPro" id="IPR001669">
    <property type="entry name" value="Arg_repress"/>
</dbReference>
<dbReference type="Pfam" id="PF01316">
    <property type="entry name" value="Arg_repressor"/>
    <property type="match status" value="1"/>
</dbReference>
<dbReference type="InterPro" id="IPR036251">
    <property type="entry name" value="Arg_repress_C_sf"/>
</dbReference>
<dbReference type="Proteomes" id="UP000031937">
    <property type="component" value="Unassembled WGS sequence"/>
</dbReference>
<dbReference type="HAMAP" id="MF_00173">
    <property type="entry name" value="Arg_repressor"/>
    <property type="match status" value="1"/>
</dbReference>
<dbReference type="NCBIfam" id="TIGR01529">
    <property type="entry name" value="argR_whole"/>
    <property type="match status" value="1"/>
</dbReference>
<comment type="function">
    <text evidence="9">Regulates arginine biosynthesis genes.</text>
</comment>
<evidence type="ECO:0000313" key="14">
    <source>
        <dbReference type="Proteomes" id="UP000031937"/>
    </source>
</evidence>
<dbReference type="EMBL" id="JPIT01000018">
    <property type="protein sequence ID" value="KIO45225.1"/>
    <property type="molecule type" value="Genomic_DNA"/>
</dbReference>
<evidence type="ECO:0000313" key="15">
    <source>
        <dbReference type="Proteomes" id="UP000031980"/>
    </source>
</evidence>
<dbReference type="AlphaFoldDB" id="A0A0C3MDN0"/>
<comment type="similarity">
    <text evidence="3 9">Belongs to the ArgR family.</text>
</comment>
<dbReference type="PRINTS" id="PR01467">
    <property type="entry name" value="ARGREPRESSOR"/>
</dbReference>
<evidence type="ECO:0000313" key="12">
    <source>
        <dbReference type="EMBL" id="KIO44518.1"/>
    </source>
</evidence>
<evidence type="ECO:0000256" key="4">
    <source>
        <dbReference type="ARBA" id="ARBA00021148"/>
    </source>
</evidence>
<protein>
    <recommendedName>
        <fullName evidence="4 9">Arginine repressor</fullName>
    </recommendedName>
</protein>
<reference evidence="13 14" key="2">
    <citation type="submission" date="2014-07" db="EMBL/GenBank/DDBJ databases">
        <title>Porphyromonadaceae bacterium OUH 334697 = ATCC BAA-2682 = DSM 28341 draft genome.</title>
        <authorList>
            <person name="Sydenham T.V."/>
            <person name="Hasman H."/>
            <person name="Justesen U.S."/>
        </authorList>
    </citation>
    <scope>NUCLEOTIDE SEQUENCE [LARGE SCALE GENOMIC DNA]</scope>
    <source>
        <strain evidence="13 14">OUH 334697</strain>
    </source>
</reference>
<dbReference type="GO" id="GO:1900079">
    <property type="term" value="P:regulation of arginine biosynthetic process"/>
    <property type="evidence" value="ECO:0007669"/>
    <property type="project" value="UniProtKB-UniRule"/>
</dbReference>
<evidence type="ECO:0000259" key="11">
    <source>
        <dbReference type="Pfam" id="PF02863"/>
    </source>
</evidence>
<feature type="domain" description="Arginine repressor C-terminal" evidence="11">
    <location>
        <begin position="83"/>
        <end position="147"/>
    </location>
</feature>
<dbReference type="PANTHER" id="PTHR34471:SF1">
    <property type="entry name" value="ARGININE REPRESSOR"/>
    <property type="match status" value="1"/>
</dbReference>
<accession>A0A0C3MDN0</accession>
<keyword evidence="8 9" id="KW-0804">Transcription</keyword>
<keyword evidence="9" id="KW-0055">Arginine biosynthesis</keyword>
<dbReference type="InterPro" id="IPR020900">
    <property type="entry name" value="Arg_repress_DNA-bd"/>
</dbReference>
<evidence type="ECO:0000256" key="2">
    <source>
        <dbReference type="ARBA" id="ARBA00005040"/>
    </source>
</evidence>
<dbReference type="GO" id="GO:0006526">
    <property type="term" value="P:L-arginine biosynthetic process"/>
    <property type="evidence" value="ECO:0007669"/>
    <property type="project" value="UniProtKB-UniPathway"/>
</dbReference>
<dbReference type="InterPro" id="IPR036388">
    <property type="entry name" value="WH-like_DNA-bd_sf"/>
</dbReference>
<gene>
    <name evidence="9" type="primary">argR</name>
    <name evidence="12" type="ORF">BA92_10010</name>
    <name evidence="13" type="ORF">IE90_07315</name>
</gene>
<dbReference type="GO" id="GO:0003677">
    <property type="term" value="F:DNA binding"/>
    <property type="evidence" value="ECO:0007669"/>
    <property type="project" value="UniProtKB-KW"/>
</dbReference>
<evidence type="ECO:0000313" key="13">
    <source>
        <dbReference type="EMBL" id="KIO45225.1"/>
    </source>
</evidence>
<dbReference type="Gene3D" id="3.30.1360.40">
    <property type="match status" value="1"/>
</dbReference>
<dbReference type="SUPFAM" id="SSF46785">
    <property type="entry name" value="Winged helix' DNA-binding domain"/>
    <property type="match status" value="1"/>
</dbReference>
<dbReference type="SUPFAM" id="SSF55252">
    <property type="entry name" value="C-terminal domain of arginine repressor"/>
    <property type="match status" value="1"/>
</dbReference>
<keyword evidence="9" id="KW-0028">Amino-acid biosynthesis</keyword>
<dbReference type="EMBL" id="JPIU01000039">
    <property type="protein sequence ID" value="KIO44518.1"/>
    <property type="molecule type" value="Genomic_DNA"/>
</dbReference>
<dbReference type="Proteomes" id="UP000031980">
    <property type="component" value="Unassembled WGS sequence"/>
</dbReference>
<evidence type="ECO:0000256" key="3">
    <source>
        <dbReference type="ARBA" id="ARBA00008316"/>
    </source>
</evidence>
<evidence type="ECO:0000256" key="6">
    <source>
        <dbReference type="ARBA" id="ARBA00023015"/>
    </source>
</evidence>
<dbReference type="PANTHER" id="PTHR34471">
    <property type="entry name" value="ARGININE REPRESSOR"/>
    <property type="match status" value="1"/>
</dbReference>
<comment type="pathway">
    <text evidence="2 9">Amino-acid biosynthesis; L-arginine biosynthesis [regulation].</text>
</comment>
<dbReference type="RefSeq" id="WP_041503184.1">
    <property type="nucleotide sequence ID" value="NZ_JPIT01000018.1"/>
</dbReference>
<comment type="subcellular location">
    <subcellularLocation>
        <location evidence="1 9">Cytoplasm</location>
    </subcellularLocation>
</comment>
<dbReference type="UniPathway" id="UPA00068"/>
<sequence>MGNKTKRLLIIRKLIDNEQISSQEELLYRLKQEGVEATQSTLSRDLKFMRVAKIPHKDKGYIYIIPDNMQSEPSDEKASTIVTDAILSIDFSQNIAVIKTLPGYAKAVTVLIDSGNYFEVLGTIGGDDTILVVMREGVNRNELLDTLSSIHPNIHSLYK</sequence>
<dbReference type="GO" id="GO:0034618">
    <property type="term" value="F:arginine binding"/>
    <property type="evidence" value="ECO:0007669"/>
    <property type="project" value="InterPro"/>
</dbReference>
<proteinExistence type="inferred from homology"/>
<dbReference type="GO" id="GO:0051259">
    <property type="term" value="P:protein complex oligomerization"/>
    <property type="evidence" value="ECO:0007669"/>
    <property type="project" value="InterPro"/>
</dbReference>